<keyword evidence="1" id="KW-0472">Membrane</keyword>
<dbReference type="Proteomes" id="UP000253688">
    <property type="component" value="Unassembled WGS sequence"/>
</dbReference>
<feature type="transmembrane region" description="Helical" evidence="1">
    <location>
        <begin position="6"/>
        <end position="30"/>
    </location>
</feature>
<protein>
    <submittedName>
        <fullName evidence="2">Uncharacterized protein</fullName>
    </submittedName>
</protein>
<evidence type="ECO:0000313" key="3">
    <source>
        <dbReference type="Proteomes" id="UP000253688"/>
    </source>
</evidence>
<dbReference type="AlphaFoldDB" id="A0A365PJA9"/>
<name>A0A365PJA9_ACIJU</name>
<dbReference type="RefSeq" id="WP_112986453.1">
    <property type="nucleotide sequence ID" value="NZ_CP131470.1"/>
</dbReference>
<proteinExistence type="predicted"/>
<keyword evidence="1" id="KW-1133">Transmembrane helix</keyword>
<evidence type="ECO:0000256" key="1">
    <source>
        <dbReference type="SAM" id="Phobius"/>
    </source>
</evidence>
<organism evidence="2 3">
    <name type="scientific">Acinetobacter junii</name>
    <dbReference type="NCBI Taxonomy" id="40215"/>
    <lineage>
        <taxon>Bacteria</taxon>
        <taxon>Pseudomonadati</taxon>
        <taxon>Pseudomonadota</taxon>
        <taxon>Gammaproteobacteria</taxon>
        <taxon>Moraxellales</taxon>
        <taxon>Moraxellaceae</taxon>
        <taxon>Acinetobacter</taxon>
    </lineage>
</organism>
<accession>A0A365PJA9</accession>
<keyword evidence="1" id="KW-0812">Transmembrane</keyword>
<evidence type="ECO:0000313" key="2">
    <source>
        <dbReference type="EMBL" id="RBA48271.1"/>
    </source>
</evidence>
<feature type="transmembrane region" description="Helical" evidence="1">
    <location>
        <begin position="125"/>
        <end position="143"/>
    </location>
</feature>
<reference evidence="2 3" key="1">
    <citation type="submission" date="2018-04" db="EMBL/GenBank/DDBJ databases">
        <title>Acinetobacter junii Genome sequencing and assembly.</title>
        <authorList>
            <person name="Su J."/>
            <person name="Rensing C."/>
            <person name="Mazhar H.S."/>
        </authorList>
    </citation>
    <scope>NUCLEOTIDE SEQUENCE [LARGE SCALE GENOMIC DNA]</scope>
    <source>
        <strain evidence="2 3">SC22</strain>
    </source>
</reference>
<dbReference type="EMBL" id="QEWH01000035">
    <property type="protein sequence ID" value="RBA48271.1"/>
    <property type="molecule type" value="Genomic_DNA"/>
</dbReference>
<comment type="caution">
    <text evidence="2">The sequence shown here is derived from an EMBL/GenBank/DDBJ whole genome shotgun (WGS) entry which is preliminary data.</text>
</comment>
<sequence>MNEKLVIYQAWVLFGSIGLVLIMLLILYIYNYMFIKNNSRELSERIYGIEEYLDNIGINFETVLKLNFVFSFMFFSRFIEYPSLGRMSYFVKRGEKNVSLYPNLYQDNVFYLCKKFKKQIIIHEVLEIICILTGIIMFSYKYIANFIINLGF</sequence>
<gene>
    <name evidence="2" type="ORF">DC346_06900</name>
</gene>